<organism evidence="1 2">
    <name type="scientific">Croceitalea rosinachiae</name>
    <dbReference type="NCBI Taxonomy" id="3075596"/>
    <lineage>
        <taxon>Bacteria</taxon>
        <taxon>Pseudomonadati</taxon>
        <taxon>Bacteroidota</taxon>
        <taxon>Flavobacteriia</taxon>
        <taxon>Flavobacteriales</taxon>
        <taxon>Flavobacteriaceae</taxon>
        <taxon>Croceitalea</taxon>
    </lineage>
</organism>
<dbReference type="Proteomes" id="UP001255246">
    <property type="component" value="Unassembled WGS sequence"/>
</dbReference>
<gene>
    <name evidence="1" type="ORF">RM706_11305</name>
</gene>
<evidence type="ECO:0000313" key="1">
    <source>
        <dbReference type="EMBL" id="MDT0607624.1"/>
    </source>
</evidence>
<dbReference type="RefSeq" id="WP_311351521.1">
    <property type="nucleotide sequence ID" value="NZ_JAVRHR010000002.1"/>
</dbReference>
<dbReference type="EMBL" id="JAVRHR010000002">
    <property type="protein sequence ID" value="MDT0607624.1"/>
    <property type="molecule type" value="Genomic_DNA"/>
</dbReference>
<comment type="caution">
    <text evidence="1">The sequence shown here is derived from an EMBL/GenBank/DDBJ whole genome shotgun (WGS) entry which is preliminary data.</text>
</comment>
<name>A0ABU3ABS8_9FLAO</name>
<sequence length="107" mass="12928">MTTVGAIKDLDQLVVRLERNHRCVLRQINKMNSYRFEPKDYECFIRLRDLRLSLKQLSQDQMNLFDQLQRNTYQFNEATELVEEVLQRFKKIEGELASYLLDTKGYY</sequence>
<protein>
    <submittedName>
        <fullName evidence="1">Uncharacterized protein</fullName>
    </submittedName>
</protein>
<accession>A0ABU3ABS8</accession>
<proteinExistence type="predicted"/>
<reference evidence="1 2" key="1">
    <citation type="submission" date="2023-09" db="EMBL/GenBank/DDBJ databases">
        <authorList>
            <person name="Rey-Velasco X."/>
        </authorList>
    </citation>
    <scope>NUCLEOTIDE SEQUENCE [LARGE SCALE GENOMIC DNA]</scope>
    <source>
        <strain evidence="1 2">F388</strain>
    </source>
</reference>
<evidence type="ECO:0000313" key="2">
    <source>
        <dbReference type="Proteomes" id="UP001255246"/>
    </source>
</evidence>
<keyword evidence="2" id="KW-1185">Reference proteome</keyword>